<organism evidence="1">
    <name type="scientific">Cacopsylla melanoneura</name>
    <dbReference type="NCBI Taxonomy" id="428564"/>
    <lineage>
        <taxon>Eukaryota</taxon>
        <taxon>Metazoa</taxon>
        <taxon>Ecdysozoa</taxon>
        <taxon>Arthropoda</taxon>
        <taxon>Hexapoda</taxon>
        <taxon>Insecta</taxon>
        <taxon>Pterygota</taxon>
        <taxon>Neoptera</taxon>
        <taxon>Paraneoptera</taxon>
        <taxon>Hemiptera</taxon>
        <taxon>Sternorrhyncha</taxon>
        <taxon>Psylloidea</taxon>
        <taxon>Psyllidae</taxon>
        <taxon>Psyllinae</taxon>
        <taxon>Cacopsylla</taxon>
    </lineage>
</organism>
<protein>
    <submittedName>
        <fullName evidence="1">Uncharacterized protein</fullName>
    </submittedName>
</protein>
<sequence>MYFLDILSSHLPKKKKKIPTIFTDNFAREKKPRRTAAVATQTQHTSTGRDTTLLYATQHTKSICRYRQQDRLSQTEILKTQLLYQSPLAAEFSNSGKGQNTGKVCEKKSDVEMEKQSLSMSLSSSLPLFMYPEL</sequence>
<dbReference type="AlphaFoldDB" id="A0A8D9AHN4"/>
<proteinExistence type="predicted"/>
<accession>A0A8D9AHN4</accession>
<evidence type="ECO:0000313" key="1">
    <source>
        <dbReference type="EMBL" id="CAG6766070.1"/>
    </source>
</evidence>
<dbReference type="EMBL" id="HBUF01569985">
    <property type="protein sequence ID" value="CAG6766070.1"/>
    <property type="molecule type" value="Transcribed_RNA"/>
</dbReference>
<reference evidence="1" key="1">
    <citation type="submission" date="2021-05" db="EMBL/GenBank/DDBJ databases">
        <authorList>
            <person name="Alioto T."/>
            <person name="Alioto T."/>
            <person name="Gomez Garrido J."/>
        </authorList>
    </citation>
    <scope>NUCLEOTIDE SEQUENCE</scope>
</reference>
<name>A0A8D9AHN4_9HEMI</name>